<dbReference type="AlphaFoldDB" id="V9ZAL9"/>
<evidence type="ECO:0000259" key="1">
    <source>
        <dbReference type="Pfam" id="PF00733"/>
    </source>
</evidence>
<reference evidence="2" key="1">
    <citation type="submission" date="2013-09" db="EMBL/GenBank/DDBJ databases">
        <title>Complete nucleotide sequence of Streptomyces linear plasmid pFRL6.</title>
        <authorList>
            <person name="Chen Z."/>
            <person name="Fang P."/>
            <person name="Qin Z."/>
        </authorList>
    </citation>
    <scope>NUCLEOTIDE SEQUENCE</scope>
    <source>
        <plasmid evidence="2">pFRL6</plasmid>
    </source>
</reference>
<name>V9ZAL9_9ACTN</name>
<accession>V9ZAL9</accession>
<dbReference type="Pfam" id="PF00733">
    <property type="entry name" value="Asn_synthase"/>
    <property type="match status" value="1"/>
</dbReference>
<dbReference type="Gene3D" id="3.40.50.620">
    <property type="entry name" value="HUPs"/>
    <property type="match status" value="1"/>
</dbReference>
<gene>
    <name evidence="2" type="ORF">pFRL6_394</name>
</gene>
<dbReference type="SUPFAM" id="SSF52402">
    <property type="entry name" value="Adenine nucleotide alpha hydrolases-like"/>
    <property type="match status" value="1"/>
</dbReference>
<dbReference type="InterPro" id="IPR001962">
    <property type="entry name" value="Asn_synthase"/>
</dbReference>
<geneLocation type="plasmid" evidence="2">
    <name>pFRL6</name>
</geneLocation>
<dbReference type="EMBL" id="KF602051">
    <property type="protein sequence ID" value="AHE40481.1"/>
    <property type="molecule type" value="Genomic_DNA"/>
</dbReference>
<keyword evidence="2" id="KW-0614">Plasmid</keyword>
<dbReference type="RefSeq" id="WP_024127717.1">
    <property type="nucleotide sequence ID" value="NC_023286.1"/>
</dbReference>
<dbReference type="GO" id="GO:0006529">
    <property type="term" value="P:asparagine biosynthetic process"/>
    <property type="evidence" value="ECO:0007669"/>
    <property type="project" value="InterPro"/>
</dbReference>
<feature type="domain" description="Asparagine synthetase" evidence="1">
    <location>
        <begin position="398"/>
        <end position="504"/>
    </location>
</feature>
<protein>
    <submittedName>
        <fullName evidence="2">Asparagine synthase</fullName>
    </submittedName>
</protein>
<sequence>MLTLSVDLRTGSGPWEWRGEDEGWVRGADHIRPLDHPALEARAVTDGTRTLLVVREKAAGRPSLLRSISPARVDASAYGRAVKECQDFPLQGIWVEAGPGGLRLQTGLGGVCPLYLAYDGGRLAGSWQLMDLRHRLGADRLQEREVMRLLTGFPRYGHDTLFTTVKRLSESSTAYADAEGLRLVYPAAAEHAQPGELADHVGEAELVGAFEALTGHVFAKRPAAPERTAAQLSGGMDSTNLAISLALAFPGAITPCAMLIGGDAGPQQEARRRAVIEQTGFAADVTVRAADHPVLSPGGLRRARAEAVSPLDEPHLEAADALAQALRARGIHTVAAGFGGDEVARTRRTARTPAGTPLAPAWCGERVRDLLGEVDTGISPATVAPETALIALEVATPLMARRGLWTVAPFTDADMVRFGHRLPAAWKTDKRLLHRRLAARGLPEEVVNPPLRENFGHLMNTAVHRHATGLLRDWGKELHLTEQGYLDPAVLAEAVERAALSPADAAPYRTGLYLITAVELALRAL</sequence>
<dbReference type="GO" id="GO:0004066">
    <property type="term" value="F:asparagine synthase (glutamine-hydrolyzing) activity"/>
    <property type="evidence" value="ECO:0007669"/>
    <property type="project" value="InterPro"/>
</dbReference>
<organism evidence="2">
    <name type="scientific">Streptomyces sp. F12</name>
    <dbReference type="NCBI Taxonomy" id="1436084"/>
    <lineage>
        <taxon>Bacteria</taxon>
        <taxon>Bacillati</taxon>
        <taxon>Actinomycetota</taxon>
        <taxon>Actinomycetes</taxon>
        <taxon>Kitasatosporales</taxon>
        <taxon>Streptomycetaceae</taxon>
        <taxon>Streptomyces</taxon>
    </lineage>
</organism>
<evidence type="ECO:0000313" key="2">
    <source>
        <dbReference type="EMBL" id="AHE40481.1"/>
    </source>
</evidence>
<dbReference type="InterPro" id="IPR014729">
    <property type="entry name" value="Rossmann-like_a/b/a_fold"/>
</dbReference>
<proteinExistence type="predicted"/>